<reference evidence="1" key="1">
    <citation type="submission" date="2020-04" db="EMBL/GenBank/DDBJ databases">
        <title>A chromosome-scale assembly and high-density genetic map of the yellow drum (Nibea albiflora) genome.</title>
        <authorList>
            <person name="Xu D."/>
            <person name="Zhang W."/>
            <person name="Chen R."/>
            <person name="Tan P."/>
            <person name="Wang L."/>
            <person name="Song H."/>
            <person name="Tian L."/>
            <person name="Zhu Q."/>
            <person name="Wang B."/>
        </authorList>
    </citation>
    <scope>NUCLEOTIDE SEQUENCE</scope>
    <source>
        <strain evidence="1">ZJHYS-2018</strain>
    </source>
</reference>
<organism evidence="1 2">
    <name type="scientific">Nibea albiflora</name>
    <name type="common">Yellow drum</name>
    <name type="synonym">Corvina albiflora</name>
    <dbReference type="NCBI Taxonomy" id="240163"/>
    <lineage>
        <taxon>Eukaryota</taxon>
        <taxon>Metazoa</taxon>
        <taxon>Chordata</taxon>
        <taxon>Craniata</taxon>
        <taxon>Vertebrata</taxon>
        <taxon>Euteleostomi</taxon>
        <taxon>Actinopterygii</taxon>
        <taxon>Neopterygii</taxon>
        <taxon>Teleostei</taxon>
        <taxon>Neoteleostei</taxon>
        <taxon>Acanthomorphata</taxon>
        <taxon>Eupercaria</taxon>
        <taxon>Sciaenidae</taxon>
        <taxon>Nibea</taxon>
    </lineage>
</organism>
<evidence type="ECO:0000313" key="1">
    <source>
        <dbReference type="EMBL" id="KAG8002545.1"/>
    </source>
</evidence>
<evidence type="ECO:0000313" key="2">
    <source>
        <dbReference type="Proteomes" id="UP000805704"/>
    </source>
</evidence>
<gene>
    <name evidence="1" type="ORF">GBF38_015000</name>
</gene>
<protein>
    <submittedName>
        <fullName evidence="1">Uncharacterized protein</fullName>
    </submittedName>
</protein>
<dbReference type="Proteomes" id="UP000805704">
    <property type="component" value="Chromosome 5"/>
</dbReference>
<comment type="caution">
    <text evidence="1">The sequence shown here is derived from an EMBL/GenBank/DDBJ whole genome shotgun (WGS) entry which is preliminary data.</text>
</comment>
<dbReference type="EMBL" id="CM024793">
    <property type="protein sequence ID" value="KAG8002545.1"/>
    <property type="molecule type" value="Genomic_DNA"/>
</dbReference>
<proteinExistence type="predicted"/>
<accession>A0ACB7EK98</accession>
<keyword evidence="2" id="KW-1185">Reference proteome</keyword>
<sequence length="98" mass="11279">MVPVMRHPSKRTCYICFIHFIWEEKQRDEVFSHVSCECTRQKGDEERLSHLSSLRSHLSEMDLTLEDGRGPVVHALALDGSKAPLLCSESQQRSGWTH</sequence>
<name>A0ACB7EK98_NIBAL</name>